<evidence type="ECO:0000313" key="19">
    <source>
        <dbReference type="Proteomes" id="UP000277294"/>
    </source>
</evidence>
<dbReference type="InterPro" id="IPR003111">
    <property type="entry name" value="Lon_prtase_N"/>
</dbReference>
<dbReference type="GO" id="GO:0016887">
    <property type="term" value="F:ATP hydrolysis activity"/>
    <property type="evidence" value="ECO:0007669"/>
    <property type="project" value="UniProtKB-UniRule"/>
</dbReference>
<keyword evidence="2 9" id="KW-0963">Cytoplasm</keyword>
<dbReference type="EC" id="3.4.21.53" evidence="9 10"/>
<dbReference type="InterPro" id="IPR008268">
    <property type="entry name" value="Peptidase_S16_AS"/>
</dbReference>
<dbReference type="SMART" id="SM00382">
    <property type="entry name" value="AAA"/>
    <property type="match status" value="1"/>
</dbReference>
<dbReference type="Pfam" id="PF22667">
    <property type="entry name" value="Lon_lid"/>
    <property type="match status" value="1"/>
</dbReference>
<dbReference type="AlphaFoldDB" id="A0A3P4B746"/>
<dbReference type="SMART" id="SM00464">
    <property type="entry name" value="LON"/>
    <property type="match status" value="1"/>
</dbReference>
<dbReference type="InterPro" id="IPR027065">
    <property type="entry name" value="Lon_Prtase"/>
</dbReference>
<dbReference type="InterPro" id="IPR046336">
    <property type="entry name" value="Lon_prtase_N_sf"/>
</dbReference>
<dbReference type="InterPro" id="IPR003959">
    <property type="entry name" value="ATPase_AAA_core"/>
</dbReference>
<evidence type="ECO:0000259" key="17">
    <source>
        <dbReference type="PROSITE" id="PS51787"/>
    </source>
</evidence>
<dbReference type="SUPFAM" id="SSF54211">
    <property type="entry name" value="Ribosomal protein S5 domain 2-like"/>
    <property type="match status" value="1"/>
</dbReference>
<dbReference type="InterPro" id="IPR003593">
    <property type="entry name" value="AAA+_ATPase"/>
</dbReference>
<dbReference type="Gene3D" id="2.30.130.40">
    <property type="entry name" value="LON domain-like"/>
    <property type="match status" value="1"/>
</dbReference>
<dbReference type="PANTHER" id="PTHR10046">
    <property type="entry name" value="ATP DEPENDENT LON PROTEASE FAMILY MEMBER"/>
    <property type="match status" value="1"/>
</dbReference>
<dbReference type="Proteomes" id="UP000277294">
    <property type="component" value="Unassembled WGS sequence"/>
</dbReference>
<dbReference type="InterPro" id="IPR015947">
    <property type="entry name" value="PUA-like_sf"/>
</dbReference>
<dbReference type="FunFam" id="3.40.50.300:FF:000382">
    <property type="entry name" value="Lon protease homolog 2, peroxisomal"/>
    <property type="match status" value="1"/>
</dbReference>
<proteinExistence type="evidence at transcript level"/>
<dbReference type="InterPro" id="IPR020568">
    <property type="entry name" value="Ribosomal_Su5_D2-typ_SF"/>
</dbReference>
<dbReference type="Pfam" id="PF02190">
    <property type="entry name" value="LON_substr_bdg"/>
    <property type="match status" value="1"/>
</dbReference>
<sequence length="810" mass="87926">MQNEFRDPQQGPERPSVQAEAPSSPSQAAPLALPSDAIALIPVRNLVLFPGLVAPISVGRESSVRAAQDAARANRQVGIILQRDPETEDLQRGDLHEVGTVANIVRYMTGSEGSHHVICQGVQRFRIIELLTGYPFMVARVQRFEDPAVATSEIEARLLQLKTRAQEILQLLPQVPAELGATLQNMNSAPALADFIAGLMELKPDEKQGVLDTLDVIARADKVLSFMSHQIEVLRISRDVDQQTKARFEDRQREVMLREQLKTIQQQLGEGEGSGAELAELAERIARAGMSEEAEKQARKELKRLESIPEASSEYSMVRTYLDWLIELPWSAATEDRIDIAEARRILDEDHYGLDKIKRRILEYLAVRKLNPSGKSPVLCFAGPPGVGKTSLGQSIAKATGRKFVRLSMGGVHDEAEIRGHRRTYVGALPGNVIQAIHKAGSNNCVMMLDEVDKLGASAHGDPAAALLEVLDPEQHDTFRDNYLGVPFDLSKVLFIATANVLDSIPGPLRDRMEVISLPGYTEEEKAQIARRYLVPRQLEANGLSAEQCEISDAAIHEVIAGYTREAGVRNLEREIGSVFRHAAMSVAEGTAQHVSVDAADLEAILGGRRFESEIAMRAGLPGVATGLAWTPVGGDILFIEASRTPGSGRLILTGQLGEVMRESVQAALTLLKGRAESLGIDPAQFERHDIHVHVPAGAIPKDGPSAGVAMFVALASLMTGKPVPASLAMTGEISLRGLVLPVGGIKEKVLAALRAGIKTVMLPARNRKDIDDIPEASRKQLEFVLLEQIEDALRVALPDAQAVRAGQAP</sequence>
<evidence type="ECO:0000256" key="6">
    <source>
        <dbReference type="ARBA" id="ARBA00022825"/>
    </source>
</evidence>
<accession>A0A3P4B746</accession>
<dbReference type="EMBL" id="UWPJ01000027">
    <property type="protein sequence ID" value="VCU71508.1"/>
    <property type="molecule type" value="Genomic_DNA"/>
</dbReference>
<name>A0A3P4B746_9BURK</name>
<feature type="binding site" evidence="9 12">
    <location>
        <begin position="383"/>
        <end position="390"/>
    </location>
    <ligand>
        <name>ATP</name>
        <dbReference type="ChEBI" id="CHEBI:30616"/>
    </ligand>
</feature>
<keyword evidence="8 9" id="KW-0346">Stress response</keyword>
<feature type="domain" description="Lon proteolytic" evidence="16">
    <location>
        <begin position="619"/>
        <end position="800"/>
    </location>
</feature>
<feature type="compositionally biased region" description="Low complexity" evidence="15">
    <location>
        <begin position="15"/>
        <end position="29"/>
    </location>
</feature>
<evidence type="ECO:0000256" key="7">
    <source>
        <dbReference type="ARBA" id="ARBA00022840"/>
    </source>
</evidence>
<evidence type="ECO:0000256" key="15">
    <source>
        <dbReference type="SAM" id="MobiDB-lite"/>
    </source>
</evidence>
<organism evidence="18 19">
    <name type="scientific">Pigmentiphaga humi</name>
    <dbReference type="NCBI Taxonomy" id="2478468"/>
    <lineage>
        <taxon>Bacteria</taxon>
        <taxon>Pseudomonadati</taxon>
        <taxon>Pseudomonadota</taxon>
        <taxon>Betaproteobacteria</taxon>
        <taxon>Burkholderiales</taxon>
        <taxon>Alcaligenaceae</taxon>
        <taxon>Pigmentiphaga</taxon>
    </lineage>
</organism>
<dbReference type="GO" id="GO:0004176">
    <property type="term" value="F:ATP-dependent peptidase activity"/>
    <property type="evidence" value="ECO:0007669"/>
    <property type="project" value="UniProtKB-UniRule"/>
</dbReference>
<comment type="function">
    <text evidence="9">ATP-dependent serine protease that mediates the selective degradation of mutant and abnormal proteins as well as certain short-lived regulatory proteins. Required for cellular homeostasis and for survival from DNA damage and developmental changes induced by stress. Degrades polypeptides processively to yield small peptide fragments that are 5 to 10 amino acids long. Binds to DNA in a double-stranded, site-specific manner.</text>
</comment>
<dbReference type="PROSITE" id="PS01046">
    <property type="entry name" value="LON_SER"/>
    <property type="match status" value="1"/>
</dbReference>
<dbReference type="OrthoDB" id="9803599at2"/>
<dbReference type="InterPro" id="IPR014721">
    <property type="entry name" value="Ribsml_uS5_D2-typ_fold_subgr"/>
</dbReference>
<dbReference type="FunFam" id="1.20.5.5270:FF:000002">
    <property type="entry name" value="Lon protease homolog"/>
    <property type="match status" value="1"/>
</dbReference>
<dbReference type="Gene3D" id="1.10.8.60">
    <property type="match status" value="1"/>
</dbReference>
<keyword evidence="19" id="KW-1185">Reference proteome</keyword>
<feature type="active site" evidence="9 11">
    <location>
        <position position="706"/>
    </location>
</feature>
<feature type="domain" description="Lon N-terminal" evidence="17">
    <location>
        <begin position="38"/>
        <end position="231"/>
    </location>
</feature>
<evidence type="ECO:0000256" key="1">
    <source>
        <dbReference type="ARBA" id="ARBA00004496"/>
    </source>
</evidence>
<dbReference type="Pfam" id="PF00004">
    <property type="entry name" value="AAA"/>
    <property type="match status" value="1"/>
</dbReference>
<evidence type="ECO:0000313" key="18">
    <source>
        <dbReference type="EMBL" id="VCU71508.1"/>
    </source>
</evidence>
<dbReference type="GO" id="GO:0034605">
    <property type="term" value="P:cellular response to heat"/>
    <property type="evidence" value="ECO:0007669"/>
    <property type="project" value="UniProtKB-UniRule"/>
</dbReference>
<evidence type="ECO:0000256" key="5">
    <source>
        <dbReference type="ARBA" id="ARBA00022801"/>
    </source>
</evidence>
<evidence type="ECO:0000256" key="12">
    <source>
        <dbReference type="PIRSR" id="PIRSR001174-2"/>
    </source>
</evidence>
<dbReference type="PIRSF" id="PIRSF001174">
    <property type="entry name" value="Lon_proteas"/>
    <property type="match status" value="1"/>
</dbReference>
<protein>
    <recommendedName>
        <fullName evidence="9 10">Lon protease</fullName>
        <ecNumber evidence="9 10">3.4.21.53</ecNumber>
    </recommendedName>
    <alternativeName>
        <fullName evidence="9">ATP-dependent protease La</fullName>
    </alternativeName>
</protein>
<dbReference type="SUPFAM" id="SSF88697">
    <property type="entry name" value="PUA domain-like"/>
    <property type="match status" value="1"/>
</dbReference>
<comment type="similarity">
    <text evidence="9 10 13 14">Belongs to the peptidase S16 family.</text>
</comment>
<evidence type="ECO:0000256" key="2">
    <source>
        <dbReference type="ARBA" id="ARBA00022490"/>
    </source>
</evidence>
<keyword evidence="4 9" id="KW-0547">Nucleotide-binding</keyword>
<dbReference type="GO" id="GO:0004252">
    <property type="term" value="F:serine-type endopeptidase activity"/>
    <property type="evidence" value="ECO:0007669"/>
    <property type="project" value="UniProtKB-UniRule"/>
</dbReference>
<dbReference type="GO" id="GO:0043565">
    <property type="term" value="F:sequence-specific DNA binding"/>
    <property type="evidence" value="ECO:0007669"/>
    <property type="project" value="UniProtKB-UniRule"/>
</dbReference>
<dbReference type="InterPro" id="IPR004815">
    <property type="entry name" value="Lon_bac/euk-typ"/>
</dbReference>
<dbReference type="HAMAP" id="MF_01973">
    <property type="entry name" value="lon_bact"/>
    <property type="match status" value="1"/>
</dbReference>
<dbReference type="NCBIfam" id="TIGR00763">
    <property type="entry name" value="lon"/>
    <property type="match status" value="1"/>
</dbReference>
<feature type="active site" evidence="9 11">
    <location>
        <position position="749"/>
    </location>
</feature>
<dbReference type="InterPro" id="IPR027543">
    <property type="entry name" value="Lon_bac"/>
</dbReference>
<evidence type="ECO:0000256" key="8">
    <source>
        <dbReference type="ARBA" id="ARBA00023016"/>
    </source>
</evidence>
<evidence type="ECO:0000256" key="9">
    <source>
        <dbReference type="HAMAP-Rule" id="MF_01973"/>
    </source>
</evidence>
<dbReference type="Gene3D" id="1.20.58.1480">
    <property type="match status" value="1"/>
</dbReference>
<gene>
    <name evidence="18" type="primary">lon2</name>
    <name evidence="9" type="synonym">lon</name>
    <name evidence="18" type="ORF">PIGHUM_03593</name>
</gene>
<dbReference type="GO" id="GO:0005737">
    <property type="term" value="C:cytoplasm"/>
    <property type="evidence" value="ECO:0007669"/>
    <property type="project" value="UniProtKB-SubCell"/>
</dbReference>
<dbReference type="CDD" id="cd19500">
    <property type="entry name" value="RecA-like_Lon"/>
    <property type="match status" value="1"/>
</dbReference>
<keyword evidence="6 9" id="KW-0720">Serine protease</keyword>
<dbReference type="Gene3D" id="1.20.5.5270">
    <property type="match status" value="1"/>
</dbReference>
<reference evidence="18 19" key="1">
    <citation type="submission" date="2018-10" db="EMBL/GenBank/DDBJ databases">
        <authorList>
            <person name="Criscuolo A."/>
        </authorList>
    </citation>
    <scope>NUCLEOTIDE SEQUENCE [LARGE SCALE GENOMIC DNA]</scope>
    <source>
        <strain evidence="18">DnA1</strain>
    </source>
</reference>
<dbReference type="GO" id="GO:0005524">
    <property type="term" value="F:ATP binding"/>
    <property type="evidence" value="ECO:0007669"/>
    <property type="project" value="UniProtKB-UniRule"/>
</dbReference>
<feature type="region of interest" description="Disordered" evidence="15">
    <location>
        <begin position="1"/>
        <end position="29"/>
    </location>
</feature>
<evidence type="ECO:0000259" key="16">
    <source>
        <dbReference type="PROSITE" id="PS51786"/>
    </source>
</evidence>
<evidence type="ECO:0000256" key="11">
    <source>
        <dbReference type="PIRSR" id="PIRSR001174-1"/>
    </source>
</evidence>
<dbReference type="Gene3D" id="3.40.50.300">
    <property type="entry name" value="P-loop containing nucleotide triphosphate hydrolases"/>
    <property type="match status" value="1"/>
</dbReference>
<evidence type="ECO:0000256" key="3">
    <source>
        <dbReference type="ARBA" id="ARBA00022670"/>
    </source>
</evidence>
<evidence type="ECO:0000256" key="10">
    <source>
        <dbReference type="PIRNR" id="PIRNR001174"/>
    </source>
</evidence>
<dbReference type="PROSITE" id="PS51787">
    <property type="entry name" value="LON_N"/>
    <property type="match status" value="1"/>
</dbReference>
<keyword evidence="3 9" id="KW-0645">Protease</keyword>
<comment type="induction">
    <text evidence="9">By heat shock.</text>
</comment>
<keyword evidence="7 9" id="KW-0067">ATP-binding</keyword>
<dbReference type="SUPFAM" id="SSF52540">
    <property type="entry name" value="P-loop containing nucleoside triphosphate hydrolases"/>
    <property type="match status" value="1"/>
</dbReference>
<evidence type="ECO:0000256" key="4">
    <source>
        <dbReference type="ARBA" id="ARBA00022741"/>
    </source>
</evidence>
<comment type="subcellular location">
    <subcellularLocation>
        <location evidence="1 9 10">Cytoplasm</location>
    </subcellularLocation>
</comment>
<dbReference type="PROSITE" id="PS51786">
    <property type="entry name" value="LON_PROTEOLYTIC"/>
    <property type="match status" value="1"/>
</dbReference>
<dbReference type="InterPro" id="IPR008269">
    <property type="entry name" value="Lon_proteolytic"/>
</dbReference>
<dbReference type="InterPro" id="IPR027417">
    <property type="entry name" value="P-loop_NTPase"/>
</dbReference>
<dbReference type="Gene3D" id="3.30.230.10">
    <property type="match status" value="1"/>
</dbReference>
<dbReference type="InterPro" id="IPR054594">
    <property type="entry name" value="Lon_lid"/>
</dbReference>
<evidence type="ECO:0000256" key="13">
    <source>
        <dbReference type="PROSITE-ProRule" id="PRU01122"/>
    </source>
</evidence>
<comment type="catalytic activity">
    <reaction evidence="9 10 13">
        <text>Hydrolysis of proteins in presence of ATP.</text>
        <dbReference type="EC" id="3.4.21.53"/>
    </reaction>
</comment>
<evidence type="ECO:0000256" key="14">
    <source>
        <dbReference type="RuleBase" id="RU000591"/>
    </source>
</evidence>
<dbReference type="PRINTS" id="PR00830">
    <property type="entry name" value="ENDOLAPTASE"/>
</dbReference>
<dbReference type="RefSeq" id="WP_124081106.1">
    <property type="nucleotide sequence ID" value="NZ_UWPJ01000027.1"/>
</dbReference>
<comment type="subunit">
    <text evidence="9 10">Homohexamer. Organized in a ring with a central cavity.</text>
</comment>
<dbReference type="Pfam" id="PF05362">
    <property type="entry name" value="Lon_C"/>
    <property type="match status" value="1"/>
</dbReference>
<dbReference type="GO" id="GO:0006515">
    <property type="term" value="P:protein quality control for misfolded or incompletely synthesized proteins"/>
    <property type="evidence" value="ECO:0007669"/>
    <property type="project" value="UniProtKB-UniRule"/>
</dbReference>
<keyword evidence="5 9" id="KW-0378">Hydrolase</keyword>